<sequence>MIEHMYGWIGCFSLLGSIIVVIYGASRSGQVNGMMVVSWMQAVEECIQNCTGLKGLDIVMDCLRWANMMVDDIEVRTPDEDFGMLLEAAVMYDRRVAAILNEDDSTKEEDQLIWVYATYFFIRIGPAYEGGGYVWLWTSCLCCFVLLMLFKGFPDNCDALKLLRNGVVEAGFSARLSLSIVINF</sequence>
<keyword evidence="1" id="KW-0812">Transmembrane</keyword>
<evidence type="ECO:0000313" key="3">
    <source>
        <dbReference type="Proteomes" id="UP000288805"/>
    </source>
</evidence>
<organism evidence="2 3">
    <name type="scientific">Vitis vinifera</name>
    <name type="common">Grape</name>
    <dbReference type="NCBI Taxonomy" id="29760"/>
    <lineage>
        <taxon>Eukaryota</taxon>
        <taxon>Viridiplantae</taxon>
        <taxon>Streptophyta</taxon>
        <taxon>Embryophyta</taxon>
        <taxon>Tracheophyta</taxon>
        <taxon>Spermatophyta</taxon>
        <taxon>Magnoliopsida</taxon>
        <taxon>eudicotyledons</taxon>
        <taxon>Gunneridae</taxon>
        <taxon>Pentapetalae</taxon>
        <taxon>rosids</taxon>
        <taxon>Vitales</taxon>
        <taxon>Vitaceae</taxon>
        <taxon>Viteae</taxon>
        <taxon>Vitis</taxon>
    </lineage>
</organism>
<protein>
    <submittedName>
        <fullName evidence="2">Uncharacterized protein</fullName>
    </submittedName>
</protein>
<comment type="caution">
    <text evidence="2">The sequence shown here is derived from an EMBL/GenBank/DDBJ whole genome shotgun (WGS) entry which is preliminary data.</text>
</comment>
<dbReference type="EMBL" id="QGNW01001094">
    <property type="protein sequence ID" value="RVW56113.1"/>
    <property type="molecule type" value="Genomic_DNA"/>
</dbReference>
<dbReference type="AlphaFoldDB" id="A0A438F823"/>
<feature type="transmembrane region" description="Helical" evidence="1">
    <location>
        <begin position="134"/>
        <end position="153"/>
    </location>
</feature>
<reference evidence="2 3" key="1">
    <citation type="journal article" date="2018" name="PLoS Genet.">
        <title>Population sequencing reveals clonal diversity and ancestral inbreeding in the grapevine cultivar Chardonnay.</title>
        <authorList>
            <person name="Roach M.J."/>
            <person name="Johnson D.L."/>
            <person name="Bohlmann J."/>
            <person name="van Vuuren H.J."/>
            <person name="Jones S.J."/>
            <person name="Pretorius I.S."/>
            <person name="Schmidt S.A."/>
            <person name="Borneman A.R."/>
        </authorList>
    </citation>
    <scope>NUCLEOTIDE SEQUENCE [LARGE SCALE GENOMIC DNA]</scope>
    <source>
        <strain evidence="3">cv. Chardonnay</strain>
        <tissue evidence="2">Leaf</tissue>
    </source>
</reference>
<feature type="transmembrane region" description="Helical" evidence="1">
    <location>
        <begin position="6"/>
        <end position="25"/>
    </location>
</feature>
<proteinExistence type="predicted"/>
<keyword evidence="1" id="KW-0472">Membrane</keyword>
<name>A0A438F823_VITVI</name>
<dbReference type="Proteomes" id="UP000288805">
    <property type="component" value="Unassembled WGS sequence"/>
</dbReference>
<accession>A0A438F823</accession>
<evidence type="ECO:0000256" key="1">
    <source>
        <dbReference type="SAM" id="Phobius"/>
    </source>
</evidence>
<keyword evidence="1" id="KW-1133">Transmembrane helix</keyword>
<evidence type="ECO:0000313" key="2">
    <source>
        <dbReference type="EMBL" id="RVW56113.1"/>
    </source>
</evidence>
<gene>
    <name evidence="2" type="ORF">CK203_080793</name>
</gene>